<evidence type="ECO:0000313" key="3">
    <source>
        <dbReference type="EMBL" id="VIP04882.1"/>
    </source>
</evidence>
<evidence type="ECO:0000256" key="1">
    <source>
        <dbReference type="SAM" id="SignalP"/>
    </source>
</evidence>
<gene>
    <name evidence="3" type="ORF">GMBLW1_43110</name>
</gene>
<feature type="domain" description="SGNH hydrolase-type esterase" evidence="2">
    <location>
        <begin position="87"/>
        <end position="233"/>
    </location>
</feature>
<evidence type="ECO:0000259" key="2">
    <source>
        <dbReference type="Pfam" id="PF13472"/>
    </source>
</evidence>
<dbReference type="InterPro" id="IPR051532">
    <property type="entry name" value="Ester_Hydrolysis_Enzymes"/>
</dbReference>
<dbReference type="Proteomes" id="UP000464378">
    <property type="component" value="Chromosome"/>
</dbReference>
<feature type="chain" id="PRO_5033535082" description="SGNH hydrolase-type esterase domain-containing protein" evidence="1">
    <location>
        <begin position="24"/>
        <end position="250"/>
    </location>
</feature>
<accession>A0A6C2YVI8</accession>
<reference evidence="3" key="1">
    <citation type="submission" date="2019-04" db="EMBL/GenBank/DDBJ databases">
        <authorList>
            <consortium name="Science for Life Laboratories"/>
        </authorList>
    </citation>
    <scope>NUCLEOTIDE SEQUENCE</scope>
    <source>
        <strain evidence="3">MBLW1</strain>
    </source>
</reference>
<dbReference type="Pfam" id="PF13472">
    <property type="entry name" value="Lipase_GDSL_2"/>
    <property type="match status" value="1"/>
</dbReference>
<proteinExistence type="predicted"/>
<dbReference type="EMBL" id="LR586016">
    <property type="protein sequence ID" value="VIP04882.1"/>
    <property type="molecule type" value="Genomic_DNA"/>
</dbReference>
<dbReference type="InParanoid" id="A0A6C2YVI8"/>
<keyword evidence="1" id="KW-0732">Signal</keyword>
<dbReference type="InterPro" id="IPR036514">
    <property type="entry name" value="SGNH_hydro_sf"/>
</dbReference>
<feature type="signal peptide" evidence="1">
    <location>
        <begin position="1"/>
        <end position="23"/>
    </location>
</feature>
<name>A0A6C2YVI8_9BACT</name>
<dbReference type="GO" id="GO:0004622">
    <property type="term" value="F:phosphatidylcholine lysophospholipase activity"/>
    <property type="evidence" value="ECO:0007669"/>
    <property type="project" value="TreeGrafter"/>
</dbReference>
<dbReference type="InterPro" id="IPR013830">
    <property type="entry name" value="SGNH_hydro"/>
</dbReference>
<sequence length="250" mass="27321">MGNRARIGMFSAMGMLLVATTWAADVPTGKTGEKTPPATKADAKAPVDPFAKWEKAIATFEESDAKNPPQPGSIIFLGSSSMVRWPLAKSFPDLPVVNRGFGGSQMHEAAHFARRILKKQSPKQIILYEGDNDVGSGKTPEQIETAFRKLMAEIRSDFPQVPVVLIAIKPSKSRWAKRDTIQQANARLAKVCAELPHCQFCDIYPLMLGADGTPNADYYVADGLHLSAAGYAVWAKQLRPLLISESRKPE</sequence>
<dbReference type="EMBL" id="LR593887">
    <property type="protein sequence ID" value="VTS07123.1"/>
    <property type="molecule type" value="Genomic_DNA"/>
</dbReference>
<dbReference type="Gene3D" id="3.40.50.1110">
    <property type="entry name" value="SGNH hydrolase"/>
    <property type="match status" value="1"/>
</dbReference>
<dbReference type="PANTHER" id="PTHR30383">
    <property type="entry name" value="THIOESTERASE 1/PROTEASE 1/LYSOPHOSPHOLIPASE L1"/>
    <property type="match status" value="1"/>
</dbReference>
<organism evidence="3">
    <name type="scientific">Tuwongella immobilis</name>
    <dbReference type="NCBI Taxonomy" id="692036"/>
    <lineage>
        <taxon>Bacteria</taxon>
        <taxon>Pseudomonadati</taxon>
        <taxon>Planctomycetota</taxon>
        <taxon>Planctomycetia</taxon>
        <taxon>Gemmatales</taxon>
        <taxon>Gemmataceae</taxon>
        <taxon>Tuwongella</taxon>
    </lineage>
</organism>
<dbReference type="PANTHER" id="PTHR30383:SF5">
    <property type="entry name" value="SGNH HYDROLASE-TYPE ESTERASE DOMAIN-CONTAINING PROTEIN"/>
    <property type="match status" value="1"/>
</dbReference>
<dbReference type="AlphaFoldDB" id="A0A6C2YVI8"/>
<dbReference type="KEGG" id="tim:GMBLW1_43110"/>
<evidence type="ECO:0000313" key="4">
    <source>
        <dbReference type="Proteomes" id="UP000464378"/>
    </source>
</evidence>
<keyword evidence="4" id="KW-1185">Reference proteome</keyword>
<dbReference type="SUPFAM" id="SSF52266">
    <property type="entry name" value="SGNH hydrolase"/>
    <property type="match status" value="1"/>
</dbReference>
<protein>
    <recommendedName>
        <fullName evidence="2">SGNH hydrolase-type esterase domain-containing protein</fullName>
    </recommendedName>
</protein>